<dbReference type="Proteomes" id="UP001391051">
    <property type="component" value="Unassembled WGS sequence"/>
</dbReference>
<comment type="similarity">
    <text evidence="4">Belongs to the copper transporter (Ctr) (TC 1.A.56) family. SLC31A subfamily.</text>
</comment>
<comment type="caution">
    <text evidence="6">The sequence shown here is derived from an EMBL/GenBank/DDBJ whole genome shotgun (WGS) entry which is preliminary data.</text>
</comment>
<proteinExistence type="inferred from homology"/>
<sequence length="219" mass="23796">MDHHHLMGGDSAGDCHGGAGMHQGHHHAAAPMDPHSHHGHSHHHHHHDHGSSSMGMCSMNMYLNADVTDVCILHERWHATDARSFAGSLLLCALLVGLYERFAAWRRRYAGRAARQAKAAARKKELPSSSLSSEKDTAPACCTAESATDRSRRRRAAAINAALYGVGYLWGMTNMLIFMTFNVWVMLACGVGAAVGKFLSDDDDNEGVSGEEEKEASCH</sequence>
<dbReference type="GeneID" id="92080917"/>
<keyword evidence="1 4" id="KW-0812">Transmembrane</keyword>
<feature type="compositionally biased region" description="Basic residues" evidence="5">
    <location>
        <begin position="37"/>
        <end position="48"/>
    </location>
</feature>
<dbReference type="PANTHER" id="PTHR12483:SF115">
    <property type="entry name" value="COPPER TRANSPORT PROTEIN"/>
    <property type="match status" value="1"/>
</dbReference>
<evidence type="ECO:0000313" key="7">
    <source>
        <dbReference type="Proteomes" id="UP001391051"/>
    </source>
</evidence>
<dbReference type="InterPro" id="IPR007274">
    <property type="entry name" value="Cop_transporter"/>
</dbReference>
<dbReference type="PANTHER" id="PTHR12483">
    <property type="entry name" value="SOLUTE CARRIER FAMILY 31 COPPER TRANSPORTERS"/>
    <property type="match status" value="1"/>
</dbReference>
<accession>A0ABR1PXP9</accession>
<evidence type="ECO:0000256" key="3">
    <source>
        <dbReference type="ARBA" id="ARBA00023136"/>
    </source>
</evidence>
<evidence type="ECO:0000313" key="6">
    <source>
        <dbReference type="EMBL" id="KAK7942520.1"/>
    </source>
</evidence>
<feature type="transmembrane region" description="Helical" evidence="4">
    <location>
        <begin position="82"/>
        <end position="99"/>
    </location>
</feature>
<protein>
    <recommendedName>
        <fullName evidence="4">Copper transport protein</fullName>
    </recommendedName>
</protein>
<dbReference type="EMBL" id="JAQQWE010000008">
    <property type="protein sequence ID" value="KAK7942520.1"/>
    <property type="molecule type" value="Genomic_DNA"/>
</dbReference>
<feature type="transmembrane region" description="Helical" evidence="4">
    <location>
        <begin position="161"/>
        <end position="187"/>
    </location>
</feature>
<dbReference type="RefSeq" id="XP_066694551.1">
    <property type="nucleotide sequence ID" value="XM_066847855.1"/>
</dbReference>
<keyword evidence="7" id="KW-1185">Reference proteome</keyword>
<feature type="region of interest" description="Disordered" evidence="5">
    <location>
        <begin position="1"/>
        <end position="52"/>
    </location>
</feature>
<keyword evidence="4" id="KW-0406">Ion transport</keyword>
<keyword evidence="4" id="KW-0813">Transport</keyword>
<name>A0ABR1PXP9_9PEZI</name>
<reference evidence="6 7" key="1">
    <citation type="submission" date="2023-01" db="EMBL/GenBank/DDBJ databases">
        <title>Analysis of 21 Apiospora genomes using comparative genomics revels a genus with tremendous synthesis potential of carbohydrate active enzymes and secondary metabolites.</title>
        <authorList>
            <person name="Sorensen T."/>
        </authorList>
    </citation>
    <scope>NUCLEOTIDE SEQUENCE [LARGE SCALE GENOMIC DNA]</scope>
    <source>
        <strain evidence="6 7">CBS 24483</strain>
    </source>
</reference>
<evidence type="ECO:0000256" key="1">
    <source>
        <dbReference type="ARBA" id="ARBA00022692"/>
    </source>
</evidence>
<evidence type="ECO:0000256" key="5">
    <source>
        <dbReference type="SAM" id="MobiDB-lite"/>
    </source>
</evidence>
<keyword evidence="4" id="KW-0186">Copper</keyword>
<keyword evidence="2 4" id="KW-1133">Transmembrane helix</keyword>
<evidence type="ECO:0000256" key="4">
    <source>
        <dbReference type="RuleBase" id="RU367022"/>
    </source>
</evidence>
<comment type="subcellular location">
    <subcellularLocation>
        <location evidence="4">Membrane</location>
        <topology evidence="4">Multi-pass membrane protein</topology>
    </subcellularLocation>
</comment>
<evidence type="ECO:0000256" key="2">
    <source>
        <dbReference type="ARBA" id="ARBA00022989"/>
    </source>
</evidence>
<keyword evidence="3 4" id="KW-0472">Membrane</keyword>
<keyword evidence="4" id="KW-0187">Copper transport</keyword>
<dbReference type="Pfam" id="PF04145">
    <property type="entry name" value="Ctr"/>
    <property type="match status" value="1"/>
</dbReference>
<organism evidence="6 7">
    <name type="scientific">Apiospora aurea</name>
    <dbReference type="NCBI Taxonomy" id="335848"/>
    <lineage>
        <taxon>Eukaryota</taxon>
        <taxon>Fungi</taxon>
        <taxon>Dikarya</taxon>
        <taxon>Ascomycota</taxon>
        <taxon>Pezizomycotina</taxon>
        <taxon>Sordariomycetes</taxon>
        <taxon>Xylariomycetidae</taxon>
        <taxon>Amphisphaeriales</taxon>
        <taxon>Apiosporaceae</taxon>
        <taxon>Apiospora</taxon>
    </lineage>
</organism>
<gene>
    <name evidence="6" type="ORF">PG986_011633</name>
</gene>